<sequence>MRPRIISLTIGAAVLVTAGALAEWWWLIGIGVWMLIAAFLLEMIYRP</sequence>
<protein>
    <recommendedName>
        <fullName evidence="4">Phosphatidate cytidylyltransferase</fullName>
    </recommendedName>
</protein>
<name>A0ABU8U3F3_9ACTN</name>
<keyword evidence="1" id="KW-0472">Membrane</keyword>
<comment type="caution">
    <text evidence="2">The sequence shown here is derived from an EMBL/GenBank/DDBJ whole genome shotgun (WGS) entry which is preliminary data.</text>
</comment>
<evidence type="ECO:0000313" key="2">
    <source>
        <dbReference type="EMBL" id="MEJ8642066.1"/>
    </source>
</evidence>
<keyword evidence="3" id="KW-1185">Reference proteome</keyword>
<dbReference type="EMBL" id="JBBKAM010000002">
    <property type="protein sequence ID" value="MEJ8642066.1"/>
    <property type="molecule type" value="Genomic_DNA"/>
</dbReference>
<gene>
    <name evidence="2" type="ORF">WKI68_12440</name>
</gene>
<organism evidence="2 3">
    <name type="scientific">Streptomyces caledonius</name>
    <dbReference type="NCBI Taxonomy" id="3134107"/>
    <lineage>
        <taxon>Bacteria</taxon>
        <taxon>Bacillati</taxon>
        <taxon>Actinomycetota</taxon>
        <taxon>Actinomycetes</taxon>
        <taxon>Kitasatosporales</taxon>
        <taxon>Streptomycetaceae</taxon>
        <taxon>Streptomyces</taxon>
    </lineage>
</organism>
<feature type="transmembrane region" description="Helical" evidence="1">
    <location>
        <begin position="28"/>
        <end position="45"/>
    </location>
</feature>
<evidence type="ECO:0008006" key="4">
    <source>
        <dbReference type="Google" id="ProtNLM"/>
    </source>
</evidence>
<keyword evidence="1" id="KW-1133">Transmembrane helix</keyword>
<keyword evidence="1" id="KW-0812">Transmembrane</keyword>
<accession>A0ABU8U3F3</accession>
<dbReference type="Proteomes" id="UP001382904">
    <property type="component" value="Unassembled WGS sequence"/>
</dbReference>
<proteinExistence type="predicted"/>
<evidence type="ECO:0000313" key="3">
    <source>
        <dbReference type="Proteomes" id="UP001382904"/>
    </source>
</evidence>
<evidence type="ECO:0000256" key="1">
    <source>
        <dbReference type="SAM" id="Phobius"/>
    </source>
</evidence>
<reference evidence="2 3" key="1">
    <citation type="submission" date="2024-03" db="EMBL/GenBank/DDBJ databases">
        <title>Novel Streptomyces species of biotechnological and ecological value are a feature of Machair soil.</title>
        <authorList>
            <person name="Prole J.R."/>
            <person name="Goodfellow M."/>
            <person name="Allenby N."/>
            <person name="Ward A.C."/>
        </authorList>
    </citation>
    <scope>NUCLEOTIDE SEQUENCE [LARGE SCALE GENOMIC DNA]</scope>
    <source>
        <strain evidence="2 3">MS1.HAVA.3</strain>
    </source>
</reference>